<comment type="subcellular location">
    <subcellularLocation>
        <location evidence="1">Cell membrane</location>
        <topology evidence="1">Multi-pass membrane protein</topology>
    </subcellularLocation>
</comment>
<dbReference type="InterPro" id="IPR004501">
    <property type="entry name" value="PTS_EIIC_3"/>
</dbReference>
<dbReference type="Pfam" id="PF02378">
    <property type="entry name" value="PTS_EIIC"/>
    <property type="match status" value="1"/>
</dbReference>
<dbReference type="InterPro" id="IPR051088">
    <property type="entry name" value="PTS_Sugar-EIIC/EIIB"/>
</dbReference>
<keyword evidence="2 8" id="KW-0813">Transport</keyword>
<dbReference type="RefSeq" id="WP_014281856.1">
    <property type="nucleotide sequence ID" value="NC_016641.1"/>
</dbReference>
<evidence type="ECO:0000256" key="3">
    <source>
        <dbReference type="ARBA" id="ARBA00022475"/>
    </source>
</evidence>
<name>G7VQH2_PAETH</name>
<reference evidence="13" key="1">
    <citation type="submission" date="2011-11" db="EMBL/GenBank/DDBJ databases">
        <title>Complete sequence of Paenibacillus terrae HPL-003.</title>
        <authorList>
            <person name="Shin S.H."/>
            <person name="Kim S."/>
            <person name="Kim J.Y."/>
        </authorList>
    </citation>
    <scope>NUCLEOTIDE SEQUENCE [LARGE SCALE GENOMIC DNA]</scope>
    <source>
        <strain evidence="13">HPL-003</strain>
    </source>
</reference>
<keyword evidence="3 8" id="KW-1003">Cell membrane</keyword>
<dbReference type="EMBL" id="CP003107">
    <property type="protein sequence ID" value="AET61161.1"/>
    <property type="molecule type" value="Genomic_DNA"/>
</dbReference>
<dbReference type="InterPro" id="IPR004796">
    <property type="entry name" value="PTS_IIC_cello"/>
</dbReference>
<dbReference type="STRING" id="985665.HPL003_22175"/>
<evidence type="ECO:0000256" key="1">
    <source>
        <dbReference type="ARBA" id="ARBA00004651"/>
    </source>
</evidence>
<dbReference type="GO" id="GO:0008982">
    <property type="term" value="F:protein-N(PI)-phosphohistidine-sugar phosphotransferase activity"/>
    <property type="evidence" value="ECO:0007669"/>
    <property type="project" value="UniProtKB-UniRule"/>
</dbReference>
<evidence type="ECO:0000313" key="12">
    <source>
        <dbReference type="EMBL" id="AET61161.1"/>
    </source>
</evidence>
<dbReference type="eggNOG" id="COG1455">
    <property type="taxonomic scope" value="Bacteria"/>
</dbReference>
<dbReference type="KEGG" id="pta:HPL003_22175"/>
<feature type="domain" description="PTS EIIC type-3" evidence="11">
    <location>
        <begin position="7"/>
        <end position="400"/>
    </location>
</feature>
<comment type="function">
    <text evidence="8">The phosphoenolpyruvate-dependent sugar phosphotransferase system (PTS), a major carbohydrate active -transport system, catalyzes the phosphorylation of incoming sugar substrates concomitant with their translocation across the cell membrane.</text>
</comment>
<proteinExistence type="predicted"/>
<gene>
    <name evidence="12" type="ordered locus">HPL003_22175</name>
</gene>
<evidence type="ECO:0000256" key="8">
    <source>
        <dbReference type="PIRNR" id="PIRNR006351"/>
    </source>
</evidence>
<dbReference type="PANTHER" id="PTHR33989:SF4">
    <property type="entry name" value="PTS SYSTEM N,N'-DIACETYLCHITOBIOSE-SPECIFIC EIIC COMPONENT"/>
    <property type="match status" value="1"/>
</dbReference>
<evidence type="ECO:0000259" key="11">
    <source>
        <dbReference type="PROSITE" id="PS51105"/>
    </source>
</evidence>
<feature type="compositionally biased region" description="Basic and acidic residues" evidence="9">
    <location>
        <begin position="413"/>
        <end position="423"/>
    </location>
</feature>
<accession>G7VQH2</accession>
<dbReference type="HOGENOM" id="CLU_029688_1_0_9"/>
<feature type="transmembrane region" description="Helical" evidence="10">
    <location>
        <begin position="171"/>
        <end position="191"/>
    </location>
</feature>
<sequence length="437" mass="47428">MANQKKLSHKLQKVAGKIQQNRYMSAISNGLMSTLPFLIIGAFATLFSALAWEPYQNFIAPVKGIIGLASTMTTGIIAVYAVFFIAYKLAQSFEKDPLVPAATALLSFLIVTPVQTFDKVRALPLEWLGAQGLFVAMFIALAAARLYIWIVDRNWTIKMPEGVPPTVVKTFSGLIPAVLVALVFVVVAGLFMQTSFGTVHKFIYTYLQVPLEGLGGSPGALIIVLIIMQALWMFGIHGAIVTLAIVKPIWMSLDLTNLDAFQAGAPLPNIIGLSFWYIYCNYAPMLGFALLLVLLAKSKQLRTIGKLGLPGTFFSIHEPLIFGIPVVLNPLLAIPFISAPIICAILGYAATVIGLLPAPIGIYPAFGTPIFALGFIEGSWRLAAAQLVLIPVSMLIYYPFFRTLDKQAVKRELEAQEQEKQKQESATGTTASSVISS</sequence>
<dbReference type="PANTHER" id="PTHR33989">
    <property type="match status" value="1"/>
</dbReference>
<feature type="transmembrane region" description="Helical" evidence="10">
    <location>
        <begin position="382"/>
        <end position="401"/>
    </location>
</feature>
<dbReference type="PIRSF" id="PIRSF006351">
    <property type="entry name" value="PTS_EIIC-Cellobiose"/>
    <property type="match status" value="1"/>
</dbReference>
<evidence type="ECO:0000256" key="5">
    <source>
        <dbReference type="ARBA" id="ARBA00022692"/>
    </source>
</evidence>
<organism evidence="12 13">
    <name type="scientific">Paenibacillus terrae (strain HPL-003)</name>
    <dbReference type="NCBI Taxonomy" id="985665"/>
    <lineage>
        <taxon>Bacteria</taxon>
        <taxon>Bacillati</taxon>
        <taxon>Bacillota</taxon>
        <taxon>Bacilli</taxon>
        <taxon>Bacillales</taxon>
        <taxon>Paenibacillaceae</taxon>
        <taxon>Paenibacillus</taxon>
    </lineage>
</organism>
<dbReference type="GO" id="GO:0005886">
    <property type="term" value="C:plasma membrane"/>
    <property type="evidence" value="ECO:0007669"/>
    <property type="project" value="UniProtKB-SubCell"/>
</dbReference>
<keyword evidence="6 10" id="KW-1133">Transmembrane helix</keyword>
<reference evidence="12 13" key="3">
    <citation type="journal article" date="2012" name="J. Bacteriol.">
        <title>Genome Sequence of Paenibacillus terrae HPL-003, a Xylanase-Producing Bacterium Isolated from Soil Found in Forest Residue.</title>
        <authorList>
            <person name="Shin S.H."/>
            <person name="Kim S."/>
            <person name="Kim J.Y."/>
            <person name="Song H.Y."/>
            <person name="Cho S.J."/>
            <person name="Kim D.R."/>
            <person name="Lee K.I."/>
            <person name="Lim H.K."/>
            <person name="Park N.J."/>
            <person name="Hwang I.T."/>
            <person name="Yang K.S."/>
        </authorList>
    </citation>
    <scope>NUCLEOTIDE SEQUENCE [LARGE SCALE GENOMIC DNA]</scope>
    <source>
        <strain evidence="12 13">HPL-003</strain>
    </source>
</reference>
<dbReference type="PROSITE" id="PS51105">
    <property type="entry name" value="PTS_EIIC_TYPE_3"/>
    <property type="match status" value="1"/>
</dbReference>
<feature type="transmembrane region" description="Helical" evidence="10">
    <location>
        <begin position="231"/>
        <end position="250"/>
    </location>
</feature>
<dbReference type="AlphaFoldDB" id="G7VQH2"/>
<evidence type="ECO:0000256" key="6">
    <source>
        <dbReference type="ARBA" id="ARBA00022989"/>
    </source>
</evidence>
<dbReference type="NCBIfam" id="TIGR00410">
    <property type="entry name" value="lacE"/>
    <property type="match status" value="1"/>
</dbReference>
<feature type="transmembrane region" description="Helical" evidence="10">
    <location>
        <begin position="203"/>
        <end position="224"/>
    </location>
</feature>
<feature type="transmembrane region" description="Helical" evidence="10">
    <location>
        <begin position="31"/>
        <end position="52"/>
    </location>
</feature>
<dbReference type="Proteomes" id="UP000005876">
    <property type="component" value="Chromosome"/>
</dbReference>
<dbReference type="InterPro" id="IPR003352">
    <property type="entry name" value="PTS_EIIC"/>
</dbReference>
<feature type="region of interest" description="Disordered" evidence="9">
    <location>
        <begin position="413"/>
        <end position="437"/>
    </location>
</feature>
<feature type="transmembrane region" description="Helical" evidence="10">
    <location>
        <begin position="98"/>
        <end position="116"/>
    </location>
</feature>
<feature type="compositionally biased region" description="Polar residues" evidence="9">
    <location>
        <begin position="425"/>
        <end position="437"/>
    </location>
</feature>
<feature type="transmembrane region" description="Helical" evidence="10">
    <location>
        <begin position="64"/>
        <end position="86"/>
    </location>
</feature>
<feature type="transmembrane region" description="Helical" evidence="10">
    <location>
        <begin position="128"/>
        <end position="150"/>
    </location>
</feature>
<keyword evidence="4 8" id="KW-0762">Sugar transport</keyword>
<evidence type="ECO:0000313" key="13">
    <source>
        <dbReference type="Proteomes" id="UP000005876"/>
    </source>
</evidence>
<dbReference type="GO" id="GO:1901264">
    <property type="term" value="P:carbohydrate derivative transport"/>
    <property type="evidence" value="ECO:0007669"/>
    <property type="project" value="TreeGrafter"/>
</dbReference>
<keyword evidence="5 10" id="KW-0812">Transmembrane</keyword>
<protein>
    <recommendedName>
        <fullName evidence="8">Permease IIC component</fullName>
    </recommendedName>
</protein>
<reference key="2">
    <citation type="submission" date="2011-11" db="EMBL/GenBank/DDBJ databases">
        <authorList>
            <person name="Shin S.H."/>
            <person name="Kim S."/>
            <person name="Kim J.Y."/>
        </authorList>
    </citation>
    <scope>NUCLEOTIDE SEQUENCE</scope>
    <source>
        <strain>HPL-003</strain>
    </source>
</reference>
<keyword evidence="7 8" id="KW-0472">Membrane</keyword>
<evidence type="ECO:0000256" key="2">
    <source>
        <dbReference type="ARBA" id="ARBA00022448"/>
    </source>
</evidence>
<dbReference type="GO" id="GO:0009401">
    <property type="term" value="P:phosphoenolpyruvate-dependent sugar phosphotransferase system"/>
    <property type="evidence" value="ECO:0007669"/>
    <property type="project" value="InterPro"/>
</dbReference>
<evidence type="ECO:0000256" key="10">
    <source>
        <dbReference type="SAM" id="Phobius"/>
    </source>
</evidence>
<feature type="transmembrane region" description="Helical" evidence="10">
    <location>
        <begin position="270"/>
        <end position="295"/>
    </location>
</feature>
<evidence type="ECO:0000256" key="9">
    <source>
        <dbReference type="SAM" id="MobiDB-lite"/>
    </source>
</evidence>
<dbReference type="OrthoDB" id="1641940at2"/>
<evidence type="ECO:0000256" key="7">
    <source>
        <dbReference type="ARBA" id="ARBA00023136"/>
    </source>
</evidence>
<evidence type="ECO:0000256" key="4">
    <source>
        <dbReference type="ARBA" id="ARBA00022597"/>
    </source>
</evidence>